<dbReference type="GO" id="GO:0006120">
    <property type="term" value="P:mitochondrial electron transport, NADH to ubiquinone"/>
    <property type="evidence" value="ECO:0007669"/>
    <property type="project" value="InterPro"/>
</dbReference>
<evidence type="ECO:0000256" key="13">
    <source>
        <dbReference type="ARBA" id="ARBA00023136"/>
    </source>
</evidence>
<dbReference type="PANTHER" id="PTHR12868">
    <property type="entry name" value="NADH-UBIQUINONE OXIDOREDUCTASE B22 SUBUNIT"/>
    <property type="match status" value="1"/>
</dbReference>
<proteinExistence type="inferred from homology"/>
<feature type="domain" description="Complex 1 LYR protein" evidence="16">
    <location>
        <begin position="14"/>
        <end position="71"/>
    </location>
</feature>
<protein>
    <recommendedName>
        <fullName evidence="5">NADH dehydrogenase [ubiquinone] 1 beta subcomplex subunit 9</fullName>
    </recommendedName>
    <alternativeName>
        <fullName evidence="14">Complex I-B22</fullName>
    </alternativeName>
    <alternativeName>
        <fullName evidence="15">NADH-ubiquinone oxidoreductase B22 subunit</fullName>
    </alternativeName>
</protein>
<dbReference type="InterPro" id="IPR033034">
    <property type="entry name" value="NDUFB9"/>
</dbReference>
<evidence type="ECO:0000259" key="16">
    <source>
        <dbReference type="Pfam" id="PF05347"/>
    </source>
</evidence>
<dbReference type="CDD" id="cd20263">
    <property type="entry name" value="Complex1_LYR_NDUFB9_LYRM3"/>
    <property type="match status" value="1"/>
</dbReference>
<dbReference type="EMBL" id="RBNJ01000499">
    <property type="protein sequence ID" value="RUS34433.1"/>
    <property type="molecule type" value="Genomic_DNA"/>
</dbReference>
<comment type="similarity">
    <text evidence="3">Belongs to the complex I LYR family.</text>
</comment>
<evidence type="ECO:0000256" key="2">
    <source>
        <dbReference type="ARBA" id="ARBA00004443"/>
    </source>
</evidence>
<evidence type="ECO:0000256" key="11">
    <source>
        <dbReference type="ARBA" id="ARBA00022990"/>
    </source>
</evidence>
<evidence type="ECO:0000256" key="9">
    <source>
        <dbReference type="ARBA" id="ARBA00022792"/>
    </source>
</evidence>
<gene>
    <name evidence="17" type="ORF">BC938DRAFT_480497</name>
</gene>
<evidence type="ECO:0000256" key="15">
    <source>
        <dbReference type="ARBA" id="ARBA00032528"/>
    </source>
</evidence>
<keyword evidence="18" id="KW-1185">Reference proteome</keyword>
<evidence type="ECO:0000256" key="8">
    <source>
        <dbReference type="ARBA" id="ARBA00022660"/>
    </source>
</evidence>
<dbReference type="InterPro" id="IPR008011">
    <property type="entry name" value="Complex1_LYR_dom"/>
</dbReference>
<name>A0A433QXA0_9FUNG</name>
<keyword evidence="9" id="KW-0999">Mitochondrion inner membrane</keyword>
<evidence type="ECO:0000313" key="18">
    <source>
        <dbReference type="Proteomes" id="UP000274822"/>
    </source>
</evidence>
<dbReference type="Proteomes" id="UP000274822">
    <property type="component" value="Unassembled WGS sequence"/>
</dbReference>
<evidence type="ECO:0000256" key="1">
    <source>
        <dbReference type="ARBA" id="ARBA00002920"/>
    </source>
</evidence>
<keyword evidence="12" id="KW-0496">Mitochondrion</keyword>
<evidence type="ECO:0000256" key="12">
    <source>
        <dbReference type="ARBA" id="ARBA00023128"/>
    </source>
</evidence>
<sequence>MSTPASFQAAHRASVQSLYRRSLKLSLDWYIRRDLWRQKALEIRSQFEANKHVTSPRELEALLAKTEQQLAEAAHPDPYRTPLLPKVQNGNATPRPLWWTMAMIIRGALTPINEVDIT</sequence>
<keyword evidence="11" id="KW-0007">Acetylation</keyword>
<evidence type="ECO:0000256" key="5">
    <source>
        <dbReference type="ARBA" id="ARBA00018684"/>
    </source>
</evidence>
<keyword evidence="8" id="KW-0679">Respiratory chain</keyword>
<organism evidence="17 18">
    <name type="scientific">Jimgerdemannia flammicorona</name>
    <dbReference type="NCBI Taxonomy" id="994334"/>
    <lineage>
        <taxon>Eukaryota</taxon>
        <taxon>Fungi</taxon>
        <taxon>Fungi incertae sedis</taxon>
        <taxon>Mucoromycota</taxon>
        <taxon>Mucoromycotina</taxon>
        <taxon>Endogonomycetes</taxon>
        <taxon>Endogonales</taxon>
        <taxon>Endogonaceae</taxon>
        <taxon>Jimgerdemannia</taxon>
    </lineage>
</organism>
<comment type="caution">
    <text evidence="17">The sequence shown here is derived from an EMBL/GenBank/DDBJ whole genome shotgun (WGS) entry which is preliminary data.</text>
</comment>
<keyword evidence="13" id="KW-0472">Membrane</keyword>
<evidence type="ECO:0000256" key="7">
    <source>
        <dbReference type="ARBA" id="ARBA00022553"/>
    </source>
</evidence>
<comment type="subunit">
    <text evidence="4">Mammalian complex I is composed of 45 different subunits.</text>
</comment>
<keyword evidence="6" id="KW-0813">Transport</keyword>
<keyword evidence="10" id="KW-0249">Electron transport</keyword>
<comment type="function">
    <text evidence="1">Accessory subunit of the mitochondrial membrane respiratory chain NADH dehydrogenase (Complex I), that is believed to be not involved in catalysis. Complex I functions in the transfer of electrons from NADH to the respiratory chain. The immediate electron acceptor for the enzyme is believed to be ubiquinone.</text>
</comment>
<evidence type="ECO:0000256" key="14">
    <source>
        <dbReference type="ARBA" id="ARBA00030192"/>
    </source>
</evidence>
<dbReference type="PANTHER" id="PTHR12868:SF0">
    <property type="entry name" value="NADH DEHYDROGENASE [UBIQUINONE] 1 BETA SUBCOMPLEX SUBUNIT 9"/>
    <property type="match status" value="1"/>
</dbReference>
<evidence type="ECO:0000313" key="17">
    <source>
        <dbReference type="EMBL" id="RUS34433.1"/>
    </source>
</evidence>
<evidence type="ECO:0000256" key="4">
    <source>
        <dbReference type="ARBA" id="ARBA00011790"/>
    </source>
</evidence>
<evidence type="ECO:0000256" key="10">
    <source>
        <dbReference type="ARBA" id="ARBA00022982"/>
    </source>
</evidence>
<reference evidence="17 18" key="1">
    <citation type="journal article" date="2018" name="New Phytol.">
        <title>Phylogenomics of Endogonaceae and evolution of mycorrhizas within Mucoromycota.</title>
        <authorList>
            <person name="Chang Y."/>
            <person name="Desiro A."/>
            <person name="Na H."/>
            <person name="Sandor L."/>
            <person name="Lipzen A."/>
            <person name="Clum A."/>
            <person name="Barry K."/>
            <person name="Grigoriev I.V."/>
            <person name="Martin F.M."/>
            <person name="Stajich J.E."/>
            <person name="Smith M.E."/>
            <person name="Bonito G."/>
            <person name="Spatafora J.W."/>
        </authorList>
    </citation>
    <scope>NUCLEOTIDE SEQUENCE [LARGE SCALE GENOMIC DNA]</scope>
    <source>
        <strain evidence="17 18">AD002</strain>
    </source>
</reference>
<dbReference type="InterPro" id="IPR045292">
    <property type="entry name" value="Complex1_LYR_NDUFB9_LYRM3"/>
</dbReference>
<accession>A0A433QXA0</accession>
<dbReference type="GO" id="GO:0005743">
    <property type="term" value="C:mitochondrial inner membrane"/>
    <property type="evidence" value="ECO:0007669"/>
    <property type="project" value="UniProtKB-SubCell"/>
</dbReference>
<evidence type="ECO:0000256" key="6">
    <source>
        <dbReference type="ARBA" id="ARBA00022448"/>
    </source>
</evidence>
<comment type="subcellular location">
    <subcellularLocation>
        <location evidence="2">Mitochondrion inner membrane</location>
        <topology evidence="2">Peripheral membrane protein</topology>
        <orientation evidence="2">Matrix side</orientation>
    </subcellularLocation>
</comment>
<keyword evidence="7" id="KW-0597">Phosphoprotein</keyword>
<dbReference type="Pfam" id="PF05347">
    <property type="entry name" value="Complex1_LYR"/>
    <property type="match status" value="1"/>
</dbReference>
<dbReference type="AlphaFoldDB" id="A0A433QXA0"/>
<evidence type="ECO:0000256" key="3">
    <source>
        <dbReference type="ARBA" id="ARBA00009508"/>
    </source>
</evidence>